<reference evidence="3" key="1">
    <citation type="journal article" date="2024" name="IScience">
        <title>Strigolactones Initiate the Formation of Haustorium-like Structures in Castilleja.</title>
        <authorList>
            <person name="Buerger M."/>
            <person name="Peterson D."/>
            <person name="Chory J."/>
        </authorList>
    </citation>
    <scope>NUCLEOTIDE SEQUENCE [LARGE SCALE GENOMIC DNA]</scope>
</reference>
<proteinExistence type="predicted"/>
<protein>
    <submittedName>
        <fullName evidence="2">Uncharacterized protein</fullName>
    </submittedName>
</protein>
<name>A0ABD3DBS5_9LAMI</name>
<feature type="coiled-coil region" evidence="1">
    <location>
        <begin position="7"/>
        <end position="34"/>
    </location>
</feature>
<evidence type="ECO:0000313" key="3">
    <source>
        <dbReference type="Proteomes" id="UP001632038"/>
    </source>
</evidence>
<evidence type="ECO:0000256" key="1">
    <source>
        <dbReference type="SAM" id="Coils"/>
    </source>
</evidence>
<dbReference type="AlphaFoldDB" id="A0ABD3DBS5"/>
<keyword evidence="1" id="KW-0175">Coiled coil</keyword>
<comment type="caution">
    <text evidence="2">The sequence shown here is derived from an EMBL/GenBank/DDBJ whole genome shotgun (WGS) entry which is preliminary data.</text>
</comment>
<dbReference type="Proteomes" id="UP001632038">
    <property type="component" value="Unassembled WGS sequence"/>
</dbReference>
<evidence type="ECO:0000313" key="2">
    <source>
        <dbReference type="EMBL" id="KAL3639623.1"/>
    </source>
</evidence>
<organism evidence="2 3">
    <name type="scientific">Castilleja foliolosa</name>
    <dbReference type="NCBI Taxonomy" id="1961234"/>
    <lineage>
        <taxon>Eukaryota</taxon>
        <taxon>Viridiplantae</taxon>
        <taxon>Streptophyta</taxon>
        <taxon>Embryophyta</taxon>
        <taxon>Tracheophyta</taxon>
        <taxon>Spermatophyta</taxon>
        <taxon>Magnoliopsida</taxon>
        <taxon>eudicotyledons</taxon>
        <taxon>Gunneridae</taxon>
        <taxon>Pentapetalae</taxon>
        <taxon>asterids</taxon>
        <taxon>lamiids</taxon>
        <taxon>Lamiales</taxon>
        <taxon>Orobanchaceae</taxon>
        <taxon>Pedicularideae</taxon>
        <taxon>Castillejinae</taxon>
        <taxon>Castilleja</taxon>
    </lineage>
</organism>
<keyword evidence="3" id="KW-1185">Reference proteome</keyword>
<gene>
    <name evidence="2" type="ORF">CASFOL_017530</name>
</gene>
<accession>A0ABD3DBS5</accession>
<dbReference type="EMBL" id="JAVIJP010000018">
    <property type="protein sequence ID" value="KAL3639623.1"/>
    <property type="molecule type" value="Genomic_DNA"/>
</dbReference>
<sequence length="99" mass="11218">MTKLLSVQKLVTEKTNLERELQTLNEKLSFALSERDAKDSIAKNQVKMAEEAIEEFAIMLAVWRDPSGCSELRSFDAANEDADALLLNAKYIWTFSVFS</sequence>